<evidence type="ECO:0000313" key="2">
    <source>
        <dbReference type="Proteomes" id="UP000756132"/>
    </source>
</evidence>
<name>A0A9Q8PJC9_PASFU</name>
<dbReference type="RefSeq" id="XP_047767982.1">
    <property type="nucleotide sequence ID" value="XM_047911664.1"/>
</dbReference>
<dbReference type="EMBL" id="CP090173">
    <property type="protein sequence ID" value="UJO23616.1"/>
    <property type="molecule type" value="Genomic_DNA"/>
</dbReference>
<protein>
    <submittedName>
        <fullName evidence="1">Uncharacterized protein</fullName>
    </submittedName>
</protein>
<reference evidence="1" key="2">
    <citation type="journal article" date="2022" name="Microb. Genom.">
        <title>A chromosome-scale genome assembly of the tomato pathogen Cladosporium fulvum reveals a compartmentalized genome architecture and the presence of a dispensable chromosome.</title>
        <authorList>
            <person name="Zaccaron A.Z."/>
            <person name="Chen L.H."/>
            <person name="Samaras A."/>
            <person name="Stergiopoulos I."/>
        </authorList>
    </citation>
    <scope>NUCLEOTIDE SEQUENCE</scope>
    <source>
        <strain evidence="1">Race5_Kim</strain>
    </source>
</reference>
<reference evidence="1" key="1">
    <citation type="submission" date="2021-12" db="EMBL/GenBank/DDBJ databases">
        <authorList>
            <person name="Zaccaron A."/>
            <person name="Stergiopoulos I."/>
        </authorList>
    </citation>
    <scope>NUCLEOTIDE SEQUENCE</scope>
    <source>
        <strain evidence="1">Race5_Kim</strain>
    </source>
</reference>
<dbReference type="KEGG" id="ffu:CLAFUR5_12516"/>
<accession>A0A9Q8PJC9</accession>
<keyword evidence="2" id="KW-1185">Reference proteome</keyword>
<gene>
    <name evidence="1" type="ORF">CLAFUR5_12516</name>
</gene>
<dbReference type="Proteomes" id="UP000756132">
    <property type="component" value="Chromosome 11"/>
</dbReference>
<evidence type="ECO:0000313" key="1">
    <source>
        <dbReference type="EMBL" id="UJO23616.1"/>
    </source>
</evidence>
<sequence length="187" mass="20814">MESDTVPSPQISDTGLEIRLAGRQYRNARMSVQGTISLLTRDRPLEKIFAHERSAHPLAPNWVTLTLILALDADGIAVSNELDLSHYVDTRLSKNDAYIECPSTCTKLEVRLRLPTAHPPYKDPCPTLRQQPVHLQQIKIRHLAFSSDVYHDSTAGGSRDEFGRVVSEYAGTVFKLRTPDGTAGIYS</sequence>
<dbReference type="GeneID" id="71992394"/>
<organism evidence="1 2">
    <name type="scientific">Passalora fulva</name>
    <name type="common">Tomato leaf mold</name>
    <name type="synonym">Cladosporium fulvum</name>
    <dbReference type="NCBI Taxonomy" id="5499"/>
    <lineage>
        <taxon>Eukaryota</taxon>
        <taxon>Fungi</taxon>
        <taxon>Dikarya</taxon>
        <taxon>Ascomycota</taxon>
        <taxon>Pezizomycotina</taxon>
        <taxon>Dothideomycetes</taxon>
        <taxon>Dothideomycetidae</taxon>
        <taxon>Mycosphaerellales</taxon>
        <taxon>Mycosphaerellaceae</taxon>
        <taxon>Fulvia</taxon>
    </lineage>
</organism>
<dbReference type="AlphaFoldDB" id="A0A9Q8PJC9"/>
<proteinExistence type="predicted"/>